<dbReference type="SMART" id="SM00955">
    <property type="entry name" value="RNB"/>
    <property type="match status" value="1"/>
</dbReference>
<evidence type="ECO:0000256" key="1">
    <source>
        <dbReference type="ARBA" id="ARBA00001849"/>
    </source>
</evidence>
<proteinExistence type="inferred from homology"/>
<comment type="catalytic activity">
    <reaction evidence="1 8">
        <text>Exonucleolytic cleavage in the 3'- to 5'-direction to yield nucleoside 5'-phosphates.</text>
        <dbReference type="EC" id="3.1.13.1"/>
    </reaction>
</comment>
<dbReference type="PANTHER" id="PTHR23355:SF9">
    <property type="entry name" value="DIS3-LIKE EXONUCLEASE 2"/>
    <property type="match status" value="1"/>
</dbReference>
<evidence type="ECO:0000256" key="5">
    <source>
        <dbReference type="ARBA" id="ARBA00022801"/>
    </source>
</evidence>
<dbReference type="InterPro" id="IPR012340">
    <property type="entry name" value="NA-bd_OB-fold"/>
</dbReference>
<dbReference type="EC" id="3.1.13.1" evidence="8"/>
<keyword evidence="5 8" id="KW-0378">Hydrolase</keyword>
<dbReference type="InterPro" id="IPR001900">
    <property type="entry name" value="RNase_II/R"/>
</dbReference>
<evidence type="ECO:0000313" key="11">
    <source>
        <dbReference type="Proteomes" id="UP000282654"/>
    </source>
</evidence>
<dbReference type="InterPro" id="IPR013223">
    <property type="entry name" value="RNase_B_OB_dom"/>
</dbReference>
<dbReference type="GO" id="GO:0005829">
    <property type="term" value="C:cytosol"/>
    <property type="evidence" value="ECO:0007669"/>
    <property type="project" value="TreeGrafter"/>
</dbReference>
<dbReference type="InterPro" id="IPR004476">
    <property type="entry name" value="RNase_II/RNase_R"/>
</dbReference>
<dbReference type="SMART" id="SM00316">
    <property type="entry name" value="S1"/>
    <property type="match status" value="1"/>
</dbReference>
<comment type="caution">
    <text evidence="10">The sequence shown here is derived from an EMBL/GenBank/DDBJ whole genome shotgun (WGS) entry which is preliminary data.</text>
</comment>
<gene>
    <name evidence="8" type="primary">rnr</name>
    <name evidence="10" type="ORF">EDD75_1963</name>
</gene>
<dbReference type="InterPro" id="IPR022966">
    <property type="entry name" value="RNase_II/R_CS"/>
</dbReference>
<feature type="domain" description="S1 motif" evidence="9">
    <location>
        <begin position="621"/>
        <end position="701"/>
    </location>
</feature>
<dbReference type="PROSITE" id="PS50126">
    <property type="entry name" value="S1"/>
    <property type="match status" value="1"/>
</dbReference>
<dbReference type="Proteomes" id="UP000282654">
    <property type="component" value="Unassembled WGS sequence"/>
</dbReference>
<dbReference type="Pfam" id="PF08206">
    <property type="entry name" value="OB_RNB"/>
    <property type="match status" value="1"/>
</dbReference>
<dbReference type="AlphaFoldDB" id="A0A3N5AFX0"/>
<dbReference type="InterPro" id="IPR011805">
    <property type="entry name" value="RNase_R"/>
</dbReference>
<dbReference type="GO" id="GO:0003723">
    <property type="term" value="F:RNA binding"/>
    <property type="evidence" value="ECO:0007669"/>
    <property type="project" value="UniProtKB-UniRule"/>
</dbReference>
<dbReference type="EMBL" id="RKRE01000003">
    <property type="protein sequence ID" value="RPF42850.1"/>
    <property type="molecule type" value="Genomic_DNA"/>
</dbReference>
<dbReference type="Pfam" id="PF00575">
    <property type="entry name" value="S1"/>
    <property type="match status" value="1"/>
</dbReference>
<keyword evidence="3 8" id="KW-0963">Cytoplasm</keyword>
<reference evidence="10 11" key="1">
    <citation type="submission" date="2018-11" db="EMBL/GenBank/DDBJ databases">
        <title>Genomic Encyclopedia of Type Strains, Phase IV (KMG-IV): sequencing the most valuable type-strain genomes for metagenomic binning, comparative biology and taxonomic classification.</title>
        <authorList>
            <person name="Goeker M."/>
        </authorList>
    </citation>
    <scope>NUCLEOTIDE SEQUENCE [LARGE SCALE GENOMIC DNA]</scope>
    <source>
        <strain evidence="10 11">DSM 102936</strain>
    </source>
</reference>
<keyword evidence="11" id="KW-1185">Reference proteome</keyword>
<keyword evidence="6 8" id="KW-0269">Exonuclease</keyword>
<organism evidence="10 11">
    <name type="scientific">Thermodesulfitimonas autotrophica</name>
    <dbReference type="NCBI Taxonomy" id="1894989"/>
    <lineage>
        <taxon>Bacteria</taxon>
        <taxon>Bacillati</taxon>
        <taxon>Bacillota</taxon>
        <taxon>Clostridia</taxon>
        <taxon>Thermoanaerobacterales</taxon>
        <taxon>Thermoanaerobacteraceae</taxon>
        <taxon>Thermodesulfitimonas</taxon>
    </lineage>
</organism>
<dbReference type="Gene3D" id="2.40.50.140">
    <property type="entry name" value="Nucleic acid-binding proteins"/>
    <property type="match status" value="2"/>
</dbReference>
<dbReference type="RefSeq" id="WP_123931504.1">
    <property type="nucleotide sequence ID" value="NZ_RKRE01000003.1"/>
</dbReference>
<comment type="similarity">
    <text evidence="8">Belongs to the RNR ribonuclease family. RNase R subfamily.</text>
</comment>
<dbReference type="NCBIfam" id="TIGR00358">
    <property type="entry name" value="3_prime_RNase"/>
    <property type="match status" value="1"/>
</dbReference>
<evidence type="ECO:0000259" key="9">
    <source>
        <dbReference type="PROSITE" id="PS50126"/>
    </source>
</evidence>
<dbReference type="CDD" id="cd04471">
    <property type="entry name" value="S1_RNase_R"/>
    <property type="match status" value="1"/>
</dbReference>
<dbReference type="SUPFAM" id="SSF50249">
    <property type="entry name" value="Nucleic acid-binding proteins"/>
    <property type="match status" value="4"/>
</dbReference>
<evidence type="ECO:0000256" key="7">
    <source>
        <dbReference type="ARBA" id="ARBA00022884"/>
    </source>
</evidence>
<comment type="function">
    <text evidence="8">3'-5' exoribonuclease that releases 5'-nucleoside monophosphates and is involved in maturation of structured RNAs.</text>
</comment>
<dbReference type="SMART" id="SM00357">
    <property type="entry name" value="CSP"/>
    <property type="match status" value="1"/>
</dbReference>
<evidence type="ECO:0000256" key="6">
    <source>
        <dbReference type="ARBA" id="ARBA00022839"/>
    </source>
</evidence>
<dbReference type="OrthoDB" id="9764149at2"/>
<evidence type="ECO:0000256" key="2">
    <source>
        <dbReference type="ARBA" id="ARBA00004496"/>
    </source>
</evidence>
<dbReference type="InterPro" id="IPR050180">
    <property type="entry name" value="RNR_Ribonuclease"/>
</dbReference>
<evidence type="ECO:0000256" key="3">
    <source>
        <dbReference type="ARBA" id="ARBA00022490"/>
    </source>
</evidence>
<sequence>MTRDEILEYMRRKAYRPLTVAELARVFLPDGKNLTAFKKLLREMEAEGLIYQTRAARYGLPEQFNLLVGRIEGHPKGFAFLIPDREGTADVFIPPGSLNGAMHNDRVAVRLVPGGRGKTREGEVVRVLKRANQRVVGTLHKKRRFAVVVPDDQRLGADIIVPRGRLAGAKSGDKVVLELTAYPAPRTPAEGRVVEVLGPADAPGMDIMVLCRRYDLPDDFPARVLREAEAVPETIPATELNARRDLREELIITIDGEDAKDFDDAVSLTLLPDGFYRLGVHIADVGFYVREGSALDREALKRGTSVYLPGRVVPMLPPRLSNDICSLNPGADRLTFSVEMTLDPAGRVLAYDIFPSVIRSRERMTYTAVRAILEGEPELRALYAHVVPMLERMRDLCLVLRRRRLAAGAIDFNLPETKVELDAAGRPVAVHRVQRSIAEQIIEEFMLLANETVARHAARLGLPFIYRIHPKPDPEKVAALEELLSGLGYSAQGLSRLEPASFQAVLEAVAGKPEERLVNGVMLRSMKQARYAPERTEHFGLASEYYTHFTSPIRRYPDLFIHRVLREALASGTLPDERAAALRAKAALAAALSSERERVAMEAEREATELKKVAFMEDKIGNVYAGFISGVTAWGFYVELENTVEGLVHVRTLTDDFYVYDERRYTLTGQNTGRRFRLGDPVRVQVVRVSVAERMVEFALLTSGNGVY</sequence>
<accession>A0A3N5AFX0</accession>
<comment type="subcellular location">
    <subcellularLocation>
        <location evidence="2 8">Cytoplasm</location>
    </subcellularLocation>
</comment>
<keyword evidence="7 8" id="KW-0694">RNA-binding</keyword>
<dbReference type="InterPro" id="IPR040476">
    <property type="entry name" value="CSD2"/>
</dbReference>
<evidence type="ECO:0000256" key="8">
    <source>
        <dbReference type="HAMAP-Rule" id="MF_01895"/>
    </source>
</evidence>
<evidence type="ECO:0000313" key="10">
    <source>
        <dbReference type="EMBL" id="RPF42850.1"/>
    </source>
</evidence>
<dbReference type="PROSITE" id="PS01175">
    <property type="entry name" value="RIBONUCLEASE_II"/>
    <property type="match status" value="1"/>
</dbReference>
<keyword evidence="4 8" id="KW-0540">Nuclease</keyword>
<dbReference type="InterPro" id="IPR011129">
    <property type="entry name" value="CSD"/>
</dbReference>
<protein>
    <recommendedName>
        <fullName evidence="8">Ribonuclease R</fullName>
        <shortName evidence="8">RNase R</shortName>
        <ecNumber evidence="8">3.1.13.1</ecNumber>
    </recommendedName>
</protein>
<dbReference type="InterPro" id="IPR003029">
    <property type="entry name" value="S1_domain"/>
</dbReference>
<dbReference type="GO" id="GO:0006402">
    <property type="term" value="P:mRNA catabolic process"/>
    <property type="evidence" value="ECO:0007669"/>
    <property type="project" value="TreeGrafter"/>
</dbReference>
<dbReference type="HAMAP" id="MF_01895">
    <property type="entry name" value="RNase_R"/>
    <property type="match status" value="1"/>
</dbReference>
<name>A0A3N5AFX0_9THEO</name>
<dbReference type="Pfam" id="PF00773">
    <property type="entry name" value="RNB"/>
    <property type="match status" value="1"/>
</dbReference>
<dbReference type="PANTHER" id="PTHR23355">
    <property type="entry name" value="RIBONUCLEASE"/>
    <property type="match status" value="1"/>
</dbReference>
<dbReference type="GO" id="GO:0008859">
    <property type="term" value="F:exoribonuclease II activity"/>
    <property type="evidence" value="ECO:0007669"/>
    <property type="project" value="UniProtKB-UniRule"/>
</dbReference>
<dbReference type="NCBIfam" id="TIGR02063">
    <property type="entry name" value="RNase_R"/>
    <property type="match status" value="1"/>
</dbReference>
<dbReference type="Pfam" id="PF17876">
    <property type="entry name" value="CSD2"/>
    <property type="match status" value="1"/>
</dbReference>
<evidence type="ECO:0000256" key="4">
    <source>
        <dbReference type="ARBA" id="ARBA00022722"/>
    </source>
</evidence>